<gene>
    <name evidence="2" type="ORF">DOTSEDRAFT_23404</name>
</gene>
<reference evidence="2 3" key="2">
    <citation type="journal article" date="2012" name="PLoS Pathog.">
        <title>Diverse lifestyles and strategies of plant pathogenesis encoded in the genomes of eighteen Dothideomycetes fungi.</title>
        <authorList>
            <person name="Ohm R.A."/>
            <person name="Feau N."/>
            <person name="Henrissat B."/>
            <person name="Schoch C.L."/>
            <person name="Horwitz B.A."/>
            <person name="Barry K.W."/>
            <person name="Condon B.J."/>
            <person name="Copeland A.C."/>
            <person name="Dhillon B."/>
            <person name="Glaser F."/>
            <person name="Hesse C.N."/>
            <person name="Kosti I."/>
            <person name="LaButti K."/>
            <person name="Lindquist E.A."/>
            <person name="Lucas S."/>
            <person name="Salamov A.A."/>
            <person name="Bradshaw R.E."/>
            <person name="Ciuffetti L."/>
            <person name="Hamelin R.C."/>
            <person name="Kema G.H.J."/>
            <person name="Lawrence C."/>
            <person name="Scott J.A."/>
            <person name="Spatafora J.W."/>
            <person name="Turgeon B.G."/>
            <person name="de Wit P.J.G.M."/>
            <person name="Zhong S."/>
            <person name="Goodwin S.B."/>
            <person name="Grigoriev I.V."/>
        </authorList>
    </citation>
    <scope>NUCLEOTIDE SEQUENCE [LARGE SCALE GENOMIC DNA]</scope>
    <source>
        <strain evidence="3">NZE10 / CBS 128990</strain>
    </source>
</reference>
<dbReference type="AlphaFoldDB" id="N1PR05"/>
<evidence type="ECO:0000313" key="2">
    <source>
        <dbReference type="EMBL" id="EME45373.1"/>
    </source>
</evidence>
<dbReference type="HOGENOM" id="CLU_1427948_0_0_1"/>
<keyword evidence="3" id="KW-1185">Reference proteome</keyword>
<proteinExistence type="predicted"/>
<dbReference type="OMA" id="LTHDANI"/>
<feature type="region of interest" description="Disordered" evidence="1">
    <location>
        <begin position="29"/>
        <end position="49"/>
    </location>
</feature>
<protein>
    <submittedName>
        <fullName evidence="2">Uncharacterized protein</fullName>
    </submittedName>
</protein>
<name>N1PR05_DOTSN</name>
<evidence type="ECO:0000313" key="3">
    <source>
        <dbReference type="Proteomes" id="UP000016933"/>
    </source>
</evidence>
<dbReference type="Proteomes" id="UP000016933">
    <property type="component" value="Unassembled WGS sequence"/>
</dbReference>
<dbReference type="EMBL" id="KB446538">
    <property type="protein sequence ID" value="EME45373.1"/>
    <property type="molecule type" value="Genomic_DNA"/>
</dbReference>
<dbReference type="OrthoDB" id="10537836at2759"/>
<sequence>MLTFDPPIEVSSSQTTTAAAAEAAQNRLTHDANISTLTTTRPPSPALKPSSRLTLVEVESLKDTNDGIIADIQNEGFSVATTNQILLRLQSPYKHKRPVIPPEHVHLGEVMLIAFLMPESLQENRIKSMGLGPAYAPPVSDSTKPSLSDVQAVAKSRKAEPRRRTALPPSQKWKRSGSTYHFVDDDEVGI</sequence>
<organism evidence="2 3">
    <name type="scientific">Dothistroma septosporum (strain NZE10 / CBS 128990)</name>
    <name type="common">Red band needle blight fungus</name>
    <name type="synonym">Mycosphaerella pini</name>
    <dbReference type="NCBI Taxonomy" id="675120"/>
    <lineage>
        <taxon>Eukaryota</taxon>
        <taxon>Fungi</taxon>
        <taxon>Dikarya</taxon>
        <taxon>Ascomycota</taxon>
        <taxon>Pezizomycotina</taxon>
        <taxon>Dothideomycetes</taxon>
        <taxon>Dothideomycetidae</taxon>
        <taxon>Mycosphaerellales</taxon>
        <taxon>Mycosphaerellaceae</taxon>
        <taxon>Dothistroma</taxon>
    </lineage>
</organism>
<feature type="compositionally biased region" description="Polar residues" evidence="1">
    <location>
        <begin position="32"/>
        <end position="41"/>
    </location>
</feature>
<evidence type="ECO:0000256" key="1">
    <source>
        <dbReference type="SAM" id="MobiDB-lite"/>
    </source>
</evidence>
<reference evidence="3" key="1">
    <citation type="journal article" date="2012" name="PLoS Genet.">
        <title>The genomes of the fungal plant pathogens Cladosporium fulvum and Dothistroma septosporum reveal adaptation to different hosts and lifestyles but also signatures of common ancestry.</title>
        <authorList>
            <person name="de Wit P.J.G.M."/>
            <person name="van der Burgt A."/>
            <person name="Oekmen B."/>
            <person name="Stergiopoulos I."/>
            <person name="Abd-Elsalam K.A."/>
            <person name="Aerts A.L."/>
            <person name="Bahkali A.H."/>
            <person name="Beenen H.G."/>
            <person name="Chettri P."/>
            <person name="Cox M.P."/>
            <person name="Datema E."/>
            <person name="de Vries R.P."/>
            <person name="Dhillon B."/>
            <person name="Ganley A.R."/>
            <person name="Griffiths S.A."/>
            <person name="Guo Y."/>
            <person name="Hamelin R.C."/>
            <person name="Henrissat B."/>
            <person name="Kabir M.S."/>
            <person name="Jashni M.K."/>
            <person name="Kema G."/>
            <person name="Klaubauf S."/>
            <person name="Lapidus A."/>
            <person name="Levasseur A."/>
            <person name="Lindquist E."/>
            <person name="Mehrabi R."/>
            <person name="Ohm R.A."/>
            <person name="Owen T.J."/>
            <person name="Salamov A."/>
            <person name="Schwelm A."/>
            <person name="Schijlen E."/>
            <person name="Sun H."/>
            <person name="van den Burg H.A."/>
            <person name="van Ham R.C.H.J."/>
            <person name="Zhang S."/>
            <person name="Goodwin S.B."/>
            <person name="Grigoriev I.V."/>
            <person name="Collemare J."/>
            <person name="Bradshaw R.E."/>
        </authorList>
    </citation>
    <scope>NUCLEOTIDE SEQUENCE [LARGE SCALE GENOMIC DNA]</scope>
    <source>
        <strain evidence="3">NZE10 / CBS 128990</strain>
    </source>
</reference>
<feature type="region of interest" description="Disordered" evidence="1">
    <location>
        <begin position="135"/>
        <end position="178"/>
    </location>
</feature>
<feature type="compositionally biased region" description="Polar residues" evidence="1">
    <location>
        <begin position="140"/>
        <end position="149"/>
    </location>
</feature>
<accession>N1PR05</accession>